<organism evidence="4">
    <name type="scientific">gut metagenome</name>
    <dbReference type="NCBI Taxonomy" id="749906"/>
    <lineage>
        <taxon>unclassified sequences</taxon>
        <taxon>metagenomes</taxon>
        <taxon>organismal metagenomes</taxon>
    </lineage>
</organism>
<feature type="region of interest" description="Disordered" evidence="1">
    <location>
        <begin position="272"/>
        <end position="291"/>
    </location>
</feature>
<evidence type="ECO:0000256" key="1">
    <source>
        <dbReference type="SAM" id="MobiDB-lite"/>
    </source>
</evidence>
<dbReference type="GO" id="GO:0051301">
    <property type="term" value="P:cell division"/>
    <property type="evidence" value="ECO:0007669"/>
    <property type="project" value="UniProtKB-KW"/>
</dbReference>
<accession>J9H1G8</accession>
<keyword evidence="2" id="KW-0812">Transmembrane</keyword>
<dbReference type="Pfam" id="PF18175">
    <property type="entry name" value="HU-CCDC81_bac_2"/>
    <property type="match status" value="1"/>
</dbReference>
<keyword evidence="4" id="KW-0132">Cell division</keyword>
<evidence type="ECO:0000259" key="3">
    <source>
        <dbReference type="PROSITE" id="PS51724"/>
    </source>
</evidence>
<dbReference type="AlphaFoldDB" id="J9H1G8"/>
<evidence type="ECO:0000256" key="2">
    <source>
        <dbReference type="SAM" id="Phobius"/>
    </source>
</evidence>
<dbReference type="InterPro" id="IPR040495">
    <property type="entry name" value="HU-CCDC81_bac_1"/>
</dbReference>
<evidence type="ECO:0000313" key="4">
    <source>
        <dbReference type="EMBL" id="EJX09568.1"/>
    </source>
</evidence>
<dbReference type="Pfam" id="PF05036">
    <property type="entry name" value="SPOR"/>
    <property type="match status" value="1"/>
</dbReference>
<keyword evidence="2" id="KW-1133">Transmembrane helix</keyword>
<dbReference type="InterPro" id="IPR036680">
    <property type="entry name" value="SPOR-like_sf"/>
</dbReference>
<dbReference type="Pfam" id="PF18174">
    <property type="entry name" value="HU-CCDC81_bac_1"/>
    <property type="match status" value="1"/>
</dbReference>
<feature type="domain" description="SPOR" evidence="3">
    <location>
        <begin position="339"/>
        <end position="416"/>
    </location>
</feature>
<keyword evidence="4" id="KW-0131">Cell cycle</keyword>
<name>J9H1G8_9ZZZZ</name>
<reference evidence="4" key="1">
    <citation type="journal article" date="2012" name="PLoS ONE">
        <title>Gene sets for utilization of primary and secondary nutrition supplies in the distal gut of endangered iberian lynx.</title>
        <authorList>
            <person name="Alcaide M."/>
            <person name="Messina E."/>
            <person name="Richter M."/>
            <person name="Bargiela R."/>
            <person name="Peplies J."/>
            <person name="Huws S.A."/>
            <person name="Newbold C.J."/>
            <person name="Golyshin P.N."/>
            <person name="Simon M.A."/>
            <person name="Lopez G."/>
            <person name="Yakimov M.M."/>
            <person name="Ferrer M."/>
        </authorList>
    </citation>
    <scope>NUCLEOTIDE SEQUENCE</scope>
</reference>
<protein>
    <submittedName>
        <fullName evidence="4">Protein containing Sporulation/cell division region, bacteria domain protein</fullName>
    </submittedName>
</protein>
<feature type="transmembrane region" description="Helical" evidence="2">
    <location>
        <begin position="170"/>
        <end position="189"/>
    </location>
</feature>
<dbReference type="EMBL" id="AMCI01000363">
    <property type="protein sequence ID" value="EJX09568.1"/>
    <property type="molecule type" value="Genomic_DNA"/>
</dbReference>
<gene>
    <name evidence="4" type="ORF">EVA_02319</name>
</gene>
<sequence length="417" mass="45867">MIELARHIEILLLENDCVIVPDLGGFIAHYQPARYVQEENLYLPPVRTIGFNPQLTLNDGLLVQSYMQAYHTDFPDATRRIAEEVADLKEKLYTSGCAEMHGIGILHYNVQGNYEFHPNESGALSPSLYGLGSFSIHRLEYLTTNPSATVRELHSHDNRKKRSLRIRRQWIGNAVAAAAAILLFFFLSVPVENTYIDKGNYASLGTDGLFDAIRSQSLATTLMVHPQQPQKRGTLPNQNTLKPVTVKVEKVAPATQSTSTDKVLAETKAAAVEKTAHRATPATPAQTTGISATTVQAPAVATKQDATAKVPAVTPKPTVSEHQPATPAAKPAAEKKAHVTSAGKYCIIVSSLPTEKDAKEVRNNYQRQGFADACILEGGNRYRIALHRFADKEAAYQKLNELRKTDAFKQAWVLTEK</sequence>
<dbReference type="Gene3D" id="3.30.70.1070">
    <property type="entry name" value="Sporulation related repeat"/>
    <property type="match status" value="1"/>
</dbReference>
<dbReference type="InterPro" id="IPR007730">
    <property type="entry name" value="SPOR-like_dom"/>
</dbReference>
<keyword evidence="2" id="KW-0472">Membrane</keyword>
<feature type="region of interest" description="Disordered" evidence="1">
    <location>
        <begin position="302"/>
        <end position="335"/>
    </location>
</feature>
<dbReference type="PROSITE" id="PS51724">
    <property type="entry name" value="SPOR"/>
    <property type="match status" value="1"/>
</dbReference>
<comment type="caution">
    <text evidence="4">The sequence shown here is derived from an EMBL/GenBank/DDBJ whole genome shotgun (WGS) entry which is preliminary data.</text>
</comment>
<proteinExistence type="predicted"/>
<dbReference type="SUPFAM" id="SSF110997">
    <property type="entry name" value="Sporulation related repeat"/>
    <property type="match status" value="1"/>
</dbReference>
<dbReference type="InterPro" id="IPR041268">
    <property type="entry name" value="HU-CCDC81_bac_2"/>
</dbReference>
<dbReference type="GO" id="GO:0042834">
    <property type="term" value="F:peptidoglycan binding"/>
    <property type="evidence" value="ECO:0007669"/>
    <property type="project" value="InterPro"/>
</dbReference>